<reference evidence="1" key="1">
    <citation type="submission" date="2018-05" db="EMBL/GenBank/DDBJ databases">
        <authorList>
            <person name="Lanie J.A."/>
            <person name="Ng W.-L."/>
            <person name="Kazmierczak K.M."/>
            <person name="Andrzejewski T.M."/>
            <person name="Davidsen T.M."/>
            <person name="Wayne K.J."/>
            <person name="Tettelin H."/>
            <person name="Glass J.I."/>
            <person name="Rusch D."/>
            <person name="Podicherti R."/>
            <person name="Tsui H.-C.T."/>
            <person name="Winkler M.E."/>
        </authorList>
    </citation>
    <scope>NUCLEOTIDE SEQUENCE</scope>
</reference>
<accession>A0A382MAK3</accession>
<proteinExistence type="predicted"/>
<feature type="non-terminal residue" evidence="1">
    <location>
        <position position="48"/>
    </location>
</feature>
<dbReference type="EMBL" id="UINC01092256">
    <property type="protein sequence ID" value="SVC45680.1"/>
    <property type="molecule type" value="Genomic_DNA"/>
</dbReference>
<name>A0A382MAK3_9ZZZZ</name>
<protein>
    <submittedName>
        <fullName evidence="1">Uncharacterized protein</fullName>
    </submittedName>
</protein>
<gene>
    <name evidence="1" type="ORF">METZ01_LOCUS298534</name>
</gene>
<evidence type="ECO:0000313" key="1">
    <source>
        <dbReference type="EMBL" id="SVC45680.1"/>
    </source>
</evidence>
<sequence>MVHVAVLSAAKGDPATLLFRQVVYMHAVGVFCSPNRQLNTLSGYPPPN</sequence>
<dbReference type="AlphaFoldDB" id="A0A382MAK3"/>
<organism evidence="1">
    <name type="scientific">marine metagenome</name>
    <dbReference type="NCBI Taxonomy" id="408172"/>
    <lineage>
        <taxon>unclassified sequences</taxon>
        <taxon>metagenomes</taxon>
        <taxon>ecological metagenomes</taxon>
    </lineage>
</organism>